<dbReference type="AlphaFoldDB" id="A0A9P9YLH5"/>
<protein>
    <recommendedName>
        <fullName evidence="3">USP domain-containing protein</fullName>
    </recommendedName>
</protein>
<dbReference type="PANTHER" id="PTHR24006">
    <property type="entry name" value="UBIQUITIN CARBOXYL-TERMINAL HYDROLASE"/>
    <property type="match status" value="1"/>
</dbReference>
<dbReference type="GO" id="GO:0005634">
    <property type="term" value="C:nucleus"/>
    <property type="evidence" value="ECO:0007669"/>
    <property type="project" value="TreeGrafter"/>
</dbReference>
<dbReference type="InterPro" id="IPR049407">
    <property type="entry name" value="Usp38-like_N"/>
</dbReference>
<dbReference type="GO" id="GO:0004843">
    <property type="term" value="F:cysteine-type deubiquitinase activity"/>
    <property type="evidence" value="ECO:0007669"/>
    <property type="project" value="InterPro"/>
</dbReference>
<feature type="region of interest" description="Disordered" evidence="2">
    <location>
        <begin position="838"/>
        <end position="876"/>
    </location>
</feature>
<sequence>MWHGPPTFPCTIRTFAKDSVNWKRQSAQWSTLSLRAAHFHAPAHAKRLLRRMAVKQNNSEAGDASENAAGAGNGMPPNASPMSTSGLKLPAENGPAEGMDTGSSAGEGLNSNRAGKRDIKSLLAHLQSIDLPEQGHNRTRGYCPRLKEDVCQVGAFLATRNEKFHQMFYLRVVYELITKSPFEPPPSCAVAIVFQLFDSNQILEAVHSLLEQNVQDASIRKTVNLLCDWITYCTFCSNLNLWVLALLTGLRDQGKRVLLDEIALDNIEKLFQVMIFPALRQKAAPVVYHMLSTINQTPEVFHKILPRIPLVLQHMKNQSAIMDEIGLEARNCLQQLVDLTSALMLRFYDQDDLYVAAKKALQTFEPSPNCVALARAMHENAQPWGRRNARVGLVNLGNTCYMNSVLQALAMTSDFSRQILLIECDSLLLMKVQQQIALMHHSLRYELTPSRVLNATRPPGFTPGLQQDSSEFLGYLLDLLHEHEINSPSAAGRSGAPPKASSEVEDVPALLSEEIVTSGVIPYNSKDRELGSGSGSGNGSHKPTPTPPATPTKGTNGSQQPGQSAIPAKPPSTIDKTFAGKLSTTHRCLSCGWESRNEDSFRELQLSFPDDKDDCGATNYSVQDLIEYYCSPEKLDGDNQYFCPRCKKLCDAERHIGVTQAPRNLILTLKQFKYDQKYHFRTKLMHKVFHDESVTVKMCATDSLQEMSTVHYDLYAGVVHAGYSMDSGHYFTFAADQAKNWYKFNDNLVTHSQPEEMHNLTSPNTPYILFYKMCGRSNESNGASASCSSSMGSGSSHQVVSVPLSLPLTLEELPRQLRDYVKKDNHVYNEELRMQRFKRGGGGHGGNGFVSRHSFDGDGDEDDQAPPPSGGCGGNGLGMNINRFVF</sequence>
<dbReference type="PROSITE" id="PS50235">
    <property type="entry name" value="USP_3"/>
    <property type="match status" value="1"/>
</dbReference>
<evidence type="ECO:0000313" key="4">
    <source>
        <dbReference type="EMBL" id="KAI8038729.1"/>
    </source>
</evidence>
<dbReference type="Gene3D" id="3.90.70.10">
    <property type="entry name" value="Cysteine proteinases"/>
    <property type="match status" value="1"/>
</dbReference>
<dbReference type="PANTHER" id="PTHR24006:SF908">
    <property type="entry name" value="DEUBIQUITINATING APOPTOTIC INHIBITOR, ISOFORM A"/>
    <property type="match status" value="1"/>
</dbReference>
<dbReference type="InterPro" id="IPR050164">
    <property type="entry name" value="Peptidase_C19"/>
</dbReference>
<dbReference type="Proteomes" id="UP001059596">
    <property type="component" value="Unassembled WGS sequence"/>
</dbReference>
<accession>A0A9P9YLH5</accession>
<evidence type="ECO:0000256" key="1">
    <source>
        <dbReference type="ARBA" id="ARBA00009085"/>
    </source>
</evidence>
<name>A0A9P9YLH5_9MUSC</name>
<evidence type="ECO:0000256" key="2">
    <source>
        <dbReference type="SAM" id="MobiDB-lite"/>
    </source>
</evidence>
<dbReference type="SUPFAM" id="SSF54001">
    <property type="entry name" value="Cysteine proteinases"/>
    <property type="match status" value="1"/>
</dbReference>
<comment type="caution">
    <text evidence="4">The sequence shown here is derived from an EMBL/GenBank/DDBJ whole genome shotgun (WGS) entry which is preliminary data.</text>
</comment>
<proteinExistence type="inferred from homology"/>
<dbReference type="InterPro" id="IPR028889">
    <property type="entry name" value="USP"/>
</dbReference>
<feature type="region of interest" description="Disordered" evidence="2">
    <location>
        <begin position="521"/>
        <end position="577"/>
    </location>
</feature>
<feature type="compositionally biased region" description="Polar residues" evidence="2">
    <location>
        <begin position="101"/>
        <end position="112"/>
    </location>
</feature>
<dbReference type="PROSITE" id="PS00972">
    <property type="entry name" value="USP_1"/>
    <property type="match status" value="1"/>
</dbReference>
<feature type="region of interest" description="Disordered" evidence="2">
    <location>
        <begin position="57"/>
        <end position="112"/>
    </location>
</feature>
<keyword evidence="5" id="KW-1185">Reference proteome</keyword>
<evidence type="ECO:0000313" key="5">
    <source>
        <dbReference type="Proteomes" id="UP001059596"/>
    </source>
</evidence>
<dbReference type="Pfam" id="PF21246">
    <property type="entry name" value="Usp38-like_N"/>
    <property type="match status" value="1"/>
</dbReference>
<comment type="similarity">
    <text evidence="1">Belongs to the peptidase C19 family.</text>
</comment>
<dbReference type="InterPro" id="IPR001394">
    <property type="entry name" value="Peptidase_C19_UCH"/>
</dbReference>
<dbReference type="InterPro" id="IPR038765">
    <property type="entry name" value="Papain-like_cys_pep_sf"/>
</dbReference>
<dbReference type="GO" id="GO:0006511">
    <property type="term" value="P:ubiquitin-dependent protein catabolic process"/>
    <property type="evidence" value="ECO:0007669"/>
    <property type="project" value="InterPro"/>
</dbReference>
<dbReference type="InterPro" id="IPR033840">
    <property type="entry name" value="USP38"/>
</dbReference>
<dbReference type="GO" id="GO:0016579">
    <property type="term" value="P:protein deubiquitination"/>
    <property type="evidence" value="ECO:0007669"/>
    <property type="project" value="InterPro"/>
</dbReference>
<feature type="compositionally biased region" description="Low complexity" evidence="2">
    <location>
        <begin position="67"/>
        <end position="81"/>
    </location>
</feature>
<reference evidence="4" key="1">
    <citation type="journal article" date="2023" name="Genome Biol. Evol.">
        <title>Long-read-based Genome Assembly of Drosophila gunungcola Reveals Fewer Chemosensory Genes in Flower-breeding Species.</title>
        <authorList>
            <person name="Negi A."/>
            <person name="Liao B.Y."/>
            <person name="Yeh S.D."/>
        </authorList>
    </citation>
    <scope>NUCLEOTIDE SEQUENCE</scope>
    <source>
        <strain evidence="4">Sukarami</strain>
    </source>
</reference>
<dbReference type="Pfam" id="PF00443">
    <property type="entry name" value="UCH"/>
    <property type="match status" value="1"/>
</dbReference>
<evidence type="ECO:0000259" key="3">
    <source>
        <dbReference type="PROSITE" id="PS50235"/>
    </source>
</evidence>
<organism evidence="4 5">
    <name type="scientific">Drosophila gunungcola</name>
    <name type="common">fruit fly</name>
    <dbReference type="NCBI Taxonomy" id="103775"/>
    <lineage>
        <taxon>Eukaryota</taxon>
        <taxon>Metazoa</taxon>
        <taxon>Ecdysozoa</taxon>
        <taxon>Arthropoda</taxon>
        <taxon>Hexapoda</taxon>
        <taxon>Insecta</taxon>
        <taxon>Pterygota</taxon>
        <taxon>Neoptera</taxon>
        <taxon>Endopterygota</taxon>
        <taxon>Diptera</taxon>
        <taxon>Brachycera</taxon>
        <taxon>Muscomorpha</taxon>
        <taxon>Ephydroidea</taxon>
        <taxon>Drosophilidae</taxon>
        <taxon>Drosophila</taxon>
        <taxon>Sophophora</taxon>
    </lineage>
</organism>
<dbReference type="InterPro" id="IPR018200">
    <property type="entry name" value="USP_CS"/>
</dbReference>
<feature type="domain" description="USP" evidence="3">
    <location>
        <begin position="391"/>
        <end position="774"/>
    </location>
</feature>
<dbReference type="GO" id="GO:0005829">
    <property type="term" value="C:cytosol"/>
    <property type="evidence" value="ECO:0007669"/>
    <property type="project" value="TreeGrafter"/>
</dbReference>
<gene>
    <name evidence="4" type="ORF">M5D96_008637</name>
</gene>
<dbReference type="EMBL" id="JAMKOV010000007">
    <property type="protein sequence ID" value="KAI8038729.1"/>
    <property type="molecule type" value="Genomic_DNA"/>
</dbReference>
<dbReference type="CDD" id="cd02664">
    <property type="entry name" value="Peptidase_C19H"/>
    <property type="match status" value="1"/>
</dbReference>